<evidence type="ECO:0000256" key="9">
    <source>
        <dbReference type="ARBA" id="ARBA00022777"/>
    </source>
</evidence>
<keyword evidence="11 14" id="KW-0067">ATP-binding</keyword>
<dbReference type="InterPro" id="IPR046349">
    <property type="entry name" value="C1-like_sf"/>
</dbReference>
<evidence type="ECO:0000256" key="7">
    <source>
        <dbReference type="ARBA" id="ARBA00022741"/>
    </source>
</evidence>
<keyword evidence="6" id="KW-0479">Metal-binding</keyword>
<dbReference type="PROSITE" id="PS50081">
    <property type="entry name" value="ZF_DAG_PE_2"/>
    <property type="match status" value="1"/>
</dbReference>
<dbReference type="Proteomes" id="UP001142055">
    <property type="component" value="Chromosome 2"/>
</dbReference>
<keyword evidence="21" id="KW-1185">Reference proteome</keyword>
<dbReference type="Pfam" id="PF00130">
    <property type="entry name" value="C1_1"/>
    <property type="match status" value="1"/>
</dbReference>
<comment type="catalytic activity">
    <reaction evidence="13">
        <text>L-seryl-[protein] + ATP = O-phospho-L-seryl-[protein] + ADP + H(+)</text>
        <dbReference type="Rhea" id="RHEA:17989"/>
        <dbReference type="Rhea" id="RHEA-COMP:9863"/>
        <dbReference type="Rhea" id="RHEA-COMP:11604"/>
        <dbReference type="ChEBI" id="CHEBI:15378"/>
        <dbReference type="ChEBI" id="CHEBI:29999"/>
        <dbReference type="ChEBI" id="CHEBI:30616"/>
        <dbReference type="ChEBI" id="CHEBI:83421"/>
        <dbReference type="ChEBI" id="CHEBI:456216"/>
        <dbReference type="EC" id="2.7.11.13"/>
    </reaction>
</comment>
<evidence type="ECO:0000259" key="19">
    <source>
        <dbReference type="PROSITE" id="PS51745"/>
    </source>
</evidence>
<dbReference type="CDD" id="cd20794">
    <property type="entry name" value="C1_aPKC"/>
    <property type="match status" value="1"/>
</dbReference>
<dbReference type="PROSITE" id="PS00479">
    <property type="entry name" value="ZF_DAG_PE_1"/>
    <property type="match status" value="1"/>
</dbReference>
<feature type="region of interest" description="Disordered" evidence="15">
    <location>
        <begin position="209"/>
        <end position="249"/>
    </location>
</feature>
<evidence type="ECO:0000259" key="16">
    <source>
        <dbReference type="PROSITE" id="PS50011"/>
    </source>
</evidence>
<dbReference type="CDD" id="cd05588">
    <property type="entry name" value="STKc_aPKC"/>
    <property type="match status" value="1"/>
</dbReference>
<dbReference type="SMART" id="SM00133">
    <property type="entry name" value="S_TK_X"/>
    <property type="match status" value="1"/>
</dbReference>
<dbReference type="EC" id="2.7.11.13" evidence="2"/>
<sequence>MIQQQSQNTTQSSVPEISISSSTSIGMLNTTTNSTNSNDSEIRVKAAYNGEIMIIYIEPIISLEALCQEMRDICKFNSDQLFTMKFIDDDGDPCVISSQAELQEAIRLYEVNKDSEIKIHVFPNVPPIAGLPCHGEDKSIYRRGARRWRKLYRVNGHIFQAKRFNRKAFCSYCRDRIWGLGRQGFKCTNCKLMVHKKCHKLYRESCNPEHGTMPIGGTGSGGAGSVNSSESSPSSHHQRRPIHLQHDMNGTDITILSKDDLKLPRQPAKDVPSRRQIISSGTGDFGGQNVDVAMSEESTNGTGAHQYSLKDFELLRVIGRGSYAKVLMVELKRTKRIYAMKVIKKELVTDDEDIDWVQTEKHVFETASNYPFLVGLHSCFQTQSRLFFVIEFVRGGDLMFHMQRQRRLSEDNARFYAAEICLALNFLHERGIIYRDLKLDNVLLDHEGHVKLTDYGMCKEGIRKGDRTGTFCGTPNYIAPEILRGEDYGFEPDWWALGVLLYEMMAGRSPFDIVSQTDNPDQNTEDYLFQVILEKTIRIPRSITPRAQSVLKGFLNKNPAERLGCNPENGFHDIQTHQFFKSIDWELLEAKQVQPPYVPAMRSDRDLEHFDPQFTNEPVQLTPDDPRVIDRIDQTEFEGFEYINPLLMSIEDTV</sequence>
<dbReference type="InterPro" id="IPR000270">
    <property type="entry name" value="PB1_dom"/>
</dbReference>
<dbReference type="Gene3D" id="1.10.510.10">
    <property type="entry name" value="Transferase(Phosphotransferase) domain 1"/>
    <property type="match status" value="1"/>
</dbReference>
<comment type="caution">
    <text evidence="20">The sequence shown here is derived from an EMBL/GenBank/DDBJ whole genome shotgun (WGS) entry which is preliminary data.</text>
</comment>
<dbReference type="SMART" id="SM00220">
    <property type="entry name" value="S_TKc"/>
    <property type="match status" value="1"/>
</dbReference>
<dbReference type="OMA" id="FINPEIM"/>
<dbReference type="PROSITE" id="PS50011">
    <property type="entry name" value="PROTEIN_KINASE_DOM"/>
    <property type="match status" value="1"/>
</dbReference>
<evidence type="ECO:0000259" key="18">
    <source>
        <dbReference type="PROSITE" id="PS51285"/>
    </source>
</evidence>
<dbReference type="FunFam" id="3.30.60.20:FF:000012">
    <property type="entry name" value="Protein kinase C"/>
    <property type="match status" value="1"/>
</dbReference>
<dbReference type="InterPro" id="IPR011009">
    <property type="entry name" value="Kinase-like_dom_sf"/>
</dbReference>
<dbReference type="InterPro" id="IPR053793">
    <property type="entry name" value="PB1-like"/>
</dbReference>
<proteinExistence type="inferred from homology"/>
<dbReference type="SUPFAM" id="SSF54277">
    <property type="entry name" value="CAD &amp; PB1 domains"/>
    <property type="match status" value="1"/>
</dbReference>
<dbReference type="PRINTS" id="PR00008">
    <property type="entry name" value="DAGPEDOMAIN"/>
</dbReference>
<evidence type="ECO:0000256" key="14">
    <source>
        <dbReference type="PROSITE-ProRule" id="PRU10141"/>
    </source>
</evidence>
<evidence type="ECO:0000256" key="4">
    <source>
        <dbReference type="ARBA" id="ARBA00022553"/>
    </source>
</evidence>
<dbReference type="Gene3D" id="3.30.200.20">
    <property type="entry name" value="Phosphorylase Kinase, domain 1"/>
    <property type="match status" value="1"/>
</dbReference>
<dbReference type="Pfam" id="PF00433">
    <property type="entry name" value="Pkinase_C"/>
    <property type="match status" value="1"/>
</dbReference>
<feature type="compositionally biased region" description="Low complexity" evidence="15">
    <location>
        <begin position="225"/>
        <end position="235"/>
    </location>
</feature>
<dbReference type="Pfam" id="PF00069">
    <property type="entry name" value="Pkinase"/>
    <property type="match status" value="1"/>
</dbReference>
<evidence type="ECO:0000313" key="21">
    <source>
        <dbReference type="Proteomes" id="UP001142055"/>
    </source>
</evidence>
<evidence type="ECO:0000256" key="1">
    <source>
        <dbReference type="ARBA" id="ARBA00005490"/>
    </source>
</evidence>
<dbReference type="FunFam" id="1.10.510.10:FF:000048">
    <property type="entry name" value="Protein kinase C"/>
    <property type="match status" value="1"/>
</dbReference>
<dbReference type="InterPro" id="IPR000961">
    <property type="entry name" value="AGC-kinase_C"/>
</dbReference>
<dbReference type="PROSITE" id="PS51285">
    <property type="entry name" value="AGC_KINASE_CTER"/>
    <property type="match status" value="1"/>
</dbReference>
<comment type="catalytic activity">
    <reaction evidence="12">
        <text>L-threonyl-[protein] + ATP = O-phospho-L-threonyl-[protein] + ADP + H(+)</text>
        <dbReference type="Rhea" id="RHEA:46608"/>
        <dbReference type="Rhea" id="RHEA-COMP:11060"/>
        <dbReference type="Rhea" id="RHEA-COMP:11605"/>
        <dbReference type="ChEBI" id="CHEBI:15378"/>
        <dbReference type="ChEBI" id="CHEBI:30013"/>
        <dbReference type="ChEBI" id="CHEBI:30616"/>
        <dbReference type="ChEBI" id="CHEBI:61977"/>
        <dbReference type="ChEBI" id="CHEBI:456216"/>
        <dbReference type="EC" id="2.7.11.13"/>
    </reaction>
</comment>
<dbReference type="Gene3D" id="3.10.20.90">
    <property type="entry name" value="Phosphatidylinositol 3-kinase Catalytic Subunit, Chain A, domain 1"/>
    <property type="match status" value="1"/>
</dbReference>
<dbReference type="SUPFAM" id="SSF56112">
    <property type="entry name" value="Protein kinase-like (PK-like)"/>
    <property type="match status" value="1"/>
</dbReference>
<dbReference type="SUPFAM" id="SSF57889">
    <property type="entry name" value="Cysteine-rich domain"/>
    <property type="match status" value="1"/>
</dbReference>
<evidence type="ECO:0000256" key="5">
    <source>
        <dbReference type="ARBA" id="ARBA00022679"/>
    </source>
</evidence>
<dbReference type="InterPro" id="IPR008271">
    <property type="entry name" value="Ser/Thr_kinase_AS"/>
</dbReference>
<evidence type="ECO:0000256" key="11">
    <source>
        <dbReference type="ARBA" id="ARBA00022840"/>
    </source>
</evidence>
<evidence type="ECO:0000256" key="10">
    <source>
        <dbReference type="ARBA" id="ARBA00022833"/>
    </source>
</evidence>
<organism evidence="20 21">
    <name type="scientific">Blomia tropicalis</name>
    <name type="common">Mite</name>
    <dbReference type="NCBI Taxonomy" id="40697"/>
    <lineage>
        <taxon>Eukaryota</taxon>
        <taxon>Metazoa</taxon>
        <taxon>Ecdysozoa</taxon>
        <taxon>Arthropoda</taxon>
        <taxon>Chelicerata</taxon>
        <taxon>Arachnida</taxon>
        <taxon>Acari</taxon>
        <taxon>Acariformes</taxon>
        <taxon>Sarcoptiformes</taxon>
        <taxon>Astigmata</taxon>
        <taxon>Glycyphagoidea</taxon>
        <taxon>Echimyopodidae</taxon>
        <taxon>Blomia</taxon>
    </lineage>
</organism>
<protein>
    <recommendedName>
        <fullName evidence="2">protein kinase C</fullName>
        <ecNumber evidence="2">2.7.11.13</ecNumber>
    </recommendedName>
</protein>
<dbReference type="SMART" id="SM00666">
    <property type="entry name" value="PB1"/>
    <property type="match status" value="1"/>
</dbReference>
<dbReference type="InterPro" id="IPR020454">
    <property type="entry name" value="DAG/PE-bd"/>
</dbReference>
<keyword evidence="5" id="KW-0808">Transferase</keyword>
<dbReference type="FunFam" id="3.30.200.20:FF:000070">
    <property type="entry name" value="Protein kinase C"/>
    <property type="match status" value="1"/>
</dbReference>
<name>A0A9Q0RMR1_BLOTA</name>
<dbReference type="EMBL" id="JAPWDV010000002">
    <property type="protein sequence ID" value="KAJ6218786.1"/>
    <property type="molecule type" value="Genomic_DNA"/>
</dbReference>
<dbReference type="Gene3D" id="3.30.60.20">
    <property type="match status" value="1"/>
</dbReference>
<evidence type="ECO:0000256" key="12">
    <source>
        <dbReference type="ARBA" id="ARBA00047272"/>
    </source>
</evidence>
<feature type="binding site" evidence="14">
    <location>
        <position position="345"/>
    </location>
    <ligand>
        <name>ATP</name>
        <dbReference type="ChEBI" id="CHEBI:30616"/>
    </ligand>
</feature>
<evidence type="ECO:0000256" key="15">
    <source>
        <dbReference type="SAM" id="MobiDB-lite"/>
    </source>
</evidence>
<dbReference type="GO" id="GO:0007163">
    <property type="term" value="P:establishment or maintenance of cell polarity"/>
    <property type="evidence" value="ECO:0007669"/>
    <property type="project" value="InterPro"/>
</dbReference>
<reference evidence="20" key="1">
    <citation type="submission" date="2022-12" db="EMBL/GenBank/DDBJ databases">
        <title>Genome assemblies of Blomia tropicalis.</title>
        <authorList>
            <person name="Cui Y."/>
        </authorList>
    </citation>
    <scope>NUCLEOTIDE SEQUENCE</scope>
    <source>
        <tissue evidence="20">Adult mites</tissue>
    </source>
</reference>
<dbReference type="InterPro" id="IPR002219">
    <property type="entry name" value="PKC_DAG/PE"/>
</dbReference>
<feature type="compositionally biased region" description="Gly residues" evidence="15">
    <location>
        <begin position="214"/>
        <end position="224"/>
    </location>
</feature>
<evidence type="ECO:0000259" key="17">
    <source>
        <dbReference type="PROSITE" id="PS50081"/>
    </source>
</evidence>
<dbReference type="PROSITE" id="PS51745">
    <property type="entry name" value="PB1"/>
    <property type="match status" value="1"/>
</dbReference>
<gene>
    <name evidence="20" type="ORF">RDWZM_004598</name>
</gene>
<dbReference type="InterPro" id="IPR000719">
    <property type="entry name" value="Prot_kinase_dom"/>
</dbReference>
<evidence type="ECO:0000256" key="2">
    <source>
        <dbReference type="ARBA" id="ARBA00012429"/>
    </source>
</evidence>
<keyword evidence="9" id="KW-0418">Kinase</keyword>
<dbReference type="PROSITE" id="PS00107">
    <property type="entry name" value="PROTEIN_KINASE_ATP"/>
    <property type="match status" value="1"/>
</dbReference>
<dbReference type="GO" id="GO:0045087">
    <property type="term" value="P:innate immune response"/>
    <property type="evidence" value="ECO:0007669"/>
    <property type="project" value="UniProtKB-ARBA"/>
</dbReference>
<dbReference type="AlphaFoldDB" id="A0A9Q0RMR1"/>
<dbReference type="PANTHER" id="PTHR24351">
    <property type="entry name" value="RIBOSOMAL PROTEIN S6 KINASE"/>
    <property type="match status" value="1"/>
</dbReference>
<evidence type="ECO:0000256" key="6">
    <source>
        <dbReference type="ARBA" id="ARBA00022723"/>
    </source>
</evidence>
<feature type="domain" description="PB1" evidence="19">
    <location>
        <begin position="41"/>
        <end position="124"/>
    </location>
</feature>
<dbReference type="GO" id="GO:0005524">
    <property type="term" value="F:ATP binding"/>
    <property type="evidence" value="ECO:0007669"/>
    <property type="project" value="UniProtKB-UniRule"/>
</dbReference>
<evidence type="ECO:0000313" key="20">
    <source>
        <dbReference type="EMBL" id="KAJ6218786.1"/>
    </source>
</evidence>
<keyword evidence="10" id="KW-0862">Zinc</keyword>
<evidence type="ECO:0000256" key="8">
    <source>
        <dbReference type="ARBA" id="ARBA00022771"/>
    </source>
</evidence>
<dbReference type="GO" id="GO:0004697">
    <property type="term" value="F:diacylglycerol-dependent serine/threonine kinase activity"/>
    <property type="evidence" value="ECO:0007669"/>
    <property type="project" value="UniProtKB-EC"/>
</dbReference>
<feature type="domain" description="Protein kinase" evidence="16">
    <location>
        <begin position="312"/>
        <end position="580"/>
    </location>
</feature>
<dbReference type="FunFam" id="3.10.20.90:FF:000071">
    <property type="entry name" value="Protein kinase C"/>
    <property type="match status" value="1"/>
</dbReference>
<keyword evidence="3" id="KW-0723">Serine/threonine-protein kinase</keyword>
<dbReference type="Pfam" id="PF00564">
    <property type="entry name" value="PB1"/>
    <property type="match status" value="1"/>
</dbReference>
<feature type="domain" description="AGC-kinase C-terminal" evidence="18">
    <location>
        <begin position="581"/>
        <end position="652"/>
    </location>
</feature>
<dbReference type="InterPro" id="IPR017892">
    <property type="entry name" value="Pkinase_C"/>
</dbReference>
<accession>A0A9Q0RMR1</accession>
<keyword evidence="7 14" id="KW-0547">Nucleotide-binding</keyword>
<dbReference type="SMART" id="SM00109">
    <property type="entry name" value="C1"/>
    <property type="match status" value="1"/>
</dbReference>
<keyword evidence="8" id="KW-0863">Zinc-finger</keyword>
<evidence type="ECO:0000256" key="3">
    <source>
        <dbReference type="ARBA" id="ARBA00022527"/>
    </source>
</evidence>
<evidence type="ECO:0000256" key="13">
    <source>
        <dbReference type="ARBA" id="ARBA00047470"/>
    </source>
</evidence>
<dbReference type="InterPro" id="IPR034659">
    <property type="entry name" value="Atypical_PKC"/>
</dbReference>
<keyword evidence="4" id="KW-0597">Phosphoprotein</keyword>
<dbReference type="InterPro" id="IPR017441">
    <property type="entry name" value="Protein_kinase_ATP_BS"/>
</dbReference>
<dbReference type="PROSITE" id="PS00108">
    <property type="entry name" value="PROTEIN_KINASE_ST"/>
    <property type="match status" value="1"/>
</dbReference>
<dbReference type="GO" id="GO:0008270">
    <property type="term" value="F:zinc ion binding"/>
    <property type="evidence" value="ECO:0007669"/>
    <property type="project" value="UniProtKB-KW"/>
</dbReference>
<feature type="domain" description="Phorbol-ester/DAG-type" evidence="17">
    <location>
        <begin position="156"/>
        <end position="206"/>
    </location>
</feature>
<comment type="similarity">
    <text evidence="1">Belongs to the protein kinase superfamily. AGC Ser/Thr protein kinase family. PKC subfamily.</text>
</comment>